<feature type="transmembrane region" description="Helical" evidence="1">
    <location>
        <begin position="211"/>
        <end position="231"/>
    </location>
</feature>
<feature type="transmembrane region" description="Helical" evidence="1">
    <location>
        <begin position="114"/>
        <end position="137"/>
    </location>
</feature>
<feature type="transmembrane region" description="Helical" evidence="1">
    <location>
        <begin position="184"/>
        <end position="205"/>
    </location>
</feature>
<feature type="transmembrane region" description="Helical" evidence="1">
    <location>
        <begin position="330"/>
        <end position="350"/>
    </location>
</feature>
<feature type="transmembrane region" description="Helical" evidence="1">
    <location>
        <begin position="6"/>
        <end position="26"/>
    </location>
</feature>
<evidence type="ECO:0000313" key="3">
    <source>
        <dbReference type="Proteomes" id="UP000192917"/>
    </source>
</evidence>
<accession>A0A1Y6B8V6</accession>
<proteinExistence type="predicted"/>
<dbReference type="Pfam" id="PF09586">
    <property type="entry name" value="YfhO"/>
    <property type="match status" value="1"/>
</dbReference>
<keyword evidence="1" id="KW-0472">Membrane</keyword>
<feature type="transmembrane region" description="Helical" evidence="1">
    <location>
        <begin position="464"/>
        <end position="481"/>
    </location>
</feature>
<dbReference type="AlphaFoldDB" id="A0A1Y6B8V6"/>
<keyword evidence="3" id="KW-1185">Reference proteome</keyword>
<feature type="transmembrane region" description="Helical" evidence="1">
    <location>
        <begin position="357"/>
        <end position="375"/>
    </location>
</feature>
<feature type="transmembrane region" description="Helical" evidence="1">
    <location>
        <begin position="438"/>
        <end position="458"/>
    </location>
</feature>
<gene>
    <name evidence="2" type="ORF">SAMN05428998_102224</name>
</gene>
<keyword evidence="1" id="KW-1133">Transmembrane helix</keyword>
<reference evidence="2 3" key="1">
    <citation type="submission" date="2017-04" db="EMBL/GenBank/DDBJ databases">
        <authorList>
            <person name="Afonso C.L."/>
            <person name="Miller P.J."/>
            <person name="Scott M.A."/>
            <person name="Spackman E."/>
            <person name="Goraichik I."/>
            <person name="Dimitrov K.M."/>
            <person name="Suarez D.L."/>
            <person name="Swayne D.E."/>
        </authorList>
    </citation>
    <scope>NUCLEOTIDE SEQUENCE [LARGE SCALE GENOMIC DNA]</scope>
    <source>
        <strain evidence="2 3">USBA 355</strain>
    </source>
</reference>
<dbReference type="STRING" id="560819.SAMN05428998_102224"/>
<organism evidence="2 3">
    <name type="scientific">Tistlia consotensis USBA 355</name>
    <dbReference type="NCBI Taxonomy" id="560819"/>
    <lineage>
        <taxon>Bacteria</taxon>
        <taxon>Pseudomonadati</taxon>
        <taxon>Pseudomonadota</taxon>
        <taxon>Alphaproteobacteria</taxon>
        <taxon>Rhodospirillales</taxon>
        <taxon>Rhodovibrionaceae</taxon>
        <taxon>Tistlia</taxon>
    </lineage>
</organism>
<feature type="transmembrane region" description="Helical" evidence="1">
    <location>
        <begin position="488"/>
        <end position="507"/>
    </location>
</feature>
<evidence type="ECO:0000313" key="2">
    <source>
        <dbReference type="EMBL" id="SME98922.1"/>
    </source>
</evidence>
<dbReference type="RefSeq" id="WP_085121293.1">
    <property type="nucleotide sequence ID" value="NZ_FWZX01000002.1"/>
</dbReference>
<feature type="transmembrane region" description="Helical" evidence="1">
    <location>
        <begin position="252"/>
        <end position="269"/>
    </location>
</feature>
<protein>
    <submittedName>
        <fullName evidence="2">Membrane protein YfhO</fullName>
    </submittedName>
</protein>
<dbReference type="EMBL" id="FWZX01000002">
    <property type="protein sequence ID" value="SME98922.1"/>
    <property type="molecule type" value="Genomic_DNA"/>
</dbReference>
<name>A0A1Y6B8V6_9PROT</name>
<dbReference type="Proteomes" id="UP000192917">
    <property type="component" value="Unassembled WGS sequence"/>
</dbReference>
<feature type="transmembrane region" description="Helical" evidence="1">
    <location>
        <begin position="157"/>
        <end position="177"/>
    </location>
</feature>
<dbReference type="InterPro" id="IPR018580">
    <property type="entry name" value="Uncharacterised_YfhO"/>
</dbReference>
<keyword evidence="1" id="KW-0812">Transmembrane</keyword>
<feature type="transmembrane region" description="Helical" evidence="1">
    <location>
        <begin position="395"/>
        <end position="418"/>
    </location>
</feature>
<sequence length="925" mass="100890">MRRWTAVILEWLLVAAVSMLVMALVYPDLLAFHRIRFTAGHDLEIPYQSAWVHAGYFLRGGVQLWSRMDQVNHAYFHLTTGFQGLTPIVEGWVFSLFAQGLARPGETFQAFHPLFFFGLATLFRTAGGLALLGLYPVPRWARVLTLLLANSVLAAQTYNGLLAGFLYSLAPLVLYFLTLLFRRFSLAALLWAILALGLAFAQIPLIAVGYFYMPIHFFVFASAAAAGWWAFQARRGRPAGEPAPATPWTLRQGLALAAGLGALTLVVAMDLDYLHLFKTTFYVANSGLAGTSGRFNDLFDPLGFITKGIHGPELSLLPTFALDFTENRWWFSWQWIGAASLGLALIGLTHGRHRERWIHGGAFLLTILAMQPAILRSPGLPAHLITGFTNPFGFLIANPHMSMLLMAYFLIVPIGLGLTALRRRAEAGAAEEGRWADAIATTVLLAGAVYALVALPLASALESAAVFAALAACLLASRLALLRRGRRLRALAVALPLAAIAADLWGYSVYLAKVPYTGDRIQPRSFKGLEADDGREINPVVIDYQNPATLTFPRHVRVAPDPVAPTSDPAFPTDFAVYFIRQIYMGAYFNTVFLSRHFNPPNIYELRQIRYADASDKVKGEDSRSPDEKALYPLLKADDRALFFAPVGVRADKVGPAALLAAGAGRWAVSLADPDGDQVDEAREALPDAPPALPPQEAERRDFDLTLADAVAQRRREPALATAGGFVEYDFPLPEGFPAYMATNLFTADRDAIRLSVGGRELAPAQGDLIRPFTFDVRNVATDRLVVALPPGQPESTTLRLSVILDGFLKDVQPNRNDTTGLTVEAPADGWLVWRAPYEEGWRATLDGKPAPLYIADVTAMAVQLPAGRHSVVFAYKPASSGSWTRRLVQAHLFASPLLALLVLGVTLAGAAGDSRRRQAGAVDR</sequence>
<feature type="transmembrane region" description="Helical" evidence="1">
    <location>
        <begin position="893"/>
        <end position="912"/>
    </location>
</feature>
<evidence type="ECO:0000256" key="1">
    <source>
        <dbReference type="SAM" id="Phobius"/>
    </source>
</evidence>